<sequence>MTKISLTAVALAALTASPLAAQAASAVDADGNGTFSLAELQTAYPDLTAKDFVEIDTNADGNADLAEVQAAQEAGILPTAG</sequence>
<comment type="caution">
    <text evidence="2">The sequence shown here is derived from an EMBL/GenBank/DDBJ whole genome shotgun (WGS) entry which is preliminary data.</text>
</comment>
<evidence type="ECO:0000313" key="3">
    <source>
        <dbReference type="Proteomes" id="UP001441944"/>
    </source>
</evidence>
<dbReference type="Proteomes" id="UP001441944">
    <property type="component" value="Unassembled WGS sequence"/>
</dbReference>
<dbReference type="RefSeq" id="WP_295446683.1">
    <property type="nucleotide sequence ID" value="NZ_BAABWU010000006.1"/>
</dbReference>
<protein>
    <recommendedName>
        <fullName evidence="4">EF hand</fullName>
    </recommendedName>
</protein>
<proteinExistence type="predicted"/>
<evidence type="ECO:0000256" key="1">
    <source>
        <dbReference type="SAM" id="SignalP"/>
    </source>
</evidence>
<dbReference type="EMBL" id="BAABWU010000006">
    <property type="protein sequence ID" value="GAA6196393.1"/>
    <property type="molecule type" value="Genomic_DNA"/>
</dbReference>
<accession>A0ABQ0AKK0</accession>
<gene>
    <name evidence="2" type="ORF">NBRC116598_18370</name>
</gene>
<reference evidence="2 3" key="1">
    <citation type="submission" date="2024-04" db="EMBL/GenBank/DDBJ databases">
        <title>Draft genome sequence of Pseudophaeobacter arcticus NBRC 116598.</title>
        <authorList>
            <person name="Miyakawa T."/>
            <person name="Kusuya Y."/>
            <person name="Miura T."/>
        </authorList>
    </citation>
    <scope>NUCLEOTIDE SEQUENCE [LARGE SCALE GENOMIC DNA]</scope>
    <source>
        <strain evidence="2 3">SU-CL00105</strain>
    </source>
</reference>
<evidence type="ECO:0000313" key="2">
    <source>
        <dbReference type="EMBL" id="GAA6196393.1"/>
    </source>
</evidence>
<keyword evidence="1" id="KW-0732">Signal</keyword>
<name>A0ABQ0AKK0_9RHOB</name>
<evidence type="ECO:0008006" key="4">
    <source>
        <dbReference type="Google" id="ProtNLM"/>
    </source>
</evidence>
<keyword evidence="3" id="KW-1185">Reference proteome</keyword>
<dbReference type="Gene3D" id="1.10.238.10">
    <property type="entry name" value="EF-hand"/>
    <property type="match status" value="1"/>
</dbReference>
<feature type="signal peptide" evidence="1">
    <location>
        <begin position="1"/>
        <end position="23"/>
    </location>
</feature>
<organism evidence="2 3">
    <name type="scientific">Pseudophaeobacter arcticus</name>
    <dbReference type="NCBI Taxonomy" id="385492"/>
    <lineage>
        <taxon>Bacteria</taxon>
        <taxon>Pseudomonadati</taxon>
        <taxon>Pseudomonadota</taxon>
        <taxon>Alphaproteobacteria</taxon>
        <taxon>Rhodobacterales</taxon>
        <taxon>Paracoccaceae</taxon>
        <taxon>Pseudophaeobacter</taxon>
    </lineage>
</organism>
<feature type="chain" id="PRO_5046927147" description="EF hand" evidence="1">
    <location>
        <begin position="24"/>
        <end position="81"/>
    </location>
</feature>